<feature type="transmembrane region" description="Helical" evidence="6">
    <location>
        <begin position="73"/>
        <end position="96"/>
    </location>
</feature>
<gene>
    <name evidence="8" type="ORF">FKW77_000730</name>
</gene>
<dbReference type="Proteomes" id="UP000316270">
    <property type="component" value="Chromosome 2"/>
</dbReference>
<feature type="transmembrane region" description="Helical" evidence="6">
    <location>
        <begin position="125"/>
        <end position="146"/>
    </location>
</feature>
<evidence type="ECO:0000256" key="5">
    <source>
        <dbReference type="ARBA" id="ARBA00038359"/>
    </source>
</evidence>
<feature type="domain" description="Rhodopsin" evidence="7">
    <location>
        <begin position="58"/>
        <end position="305"/>
    </location>
</feature>
<dbReference type="InterPro" id="IPR049326">
    <property type="entry name" value="Rhodopsin_dom_fungi"/>
</dbReference>
<evidence type="ECO:0000259" key="7">
    <source>
        <dbReference type="Pfam" id="PF20684"/>
    </source>
</evidence>
<dbReference type="Pfam" id="PF20684">
    <property type="entry name" value="Fung_rhodopsin"/>
    <property type="match status" value="1"/>
</dbReference>
<reference evidence="8 9" key="1">
    <citation type="submission" date="2019-07" db="EMBL/GenBank/DDBJ databases">
        <title>Finished genome of Venturia effusa.</title>
        <authorList>
            <person name="Young C.A."/>
            <person name="Cox M.P."/>
            <person name="Ganley A.R.D."/>
            <person name="David W.J."/>
        </authorList>
    </citation>
    <scope>NUCLEOTIDE SEQUENCE [LARGE SCALE GENOMIC DNA]</scope>
    <source>
        <strain evidence="9">albino</strain>
    </source>
</reference>
<evidence type="ECO:0000256" key="4">
    <source>
        <dbReference type="ARBA" id="ARBA00023136"/>
    </source>
</evidence>
<feature type="transmembrane region" description="Helical" evidence="6">
    <location>
        <begin position="41"/>
        <end position="61"/>
    </location>
</feature>
<dbReference type="EMBL" id="CP042186">
    <property type="protein sequence ID" value="QDS68591.1"/>
    <property type="molecule type" value="Genomic_DNA"/>
</dbReference>
<evidence type="ECO:0000256" key="3">
    <source>
        <dbReference type="ARBA" id="ARBA00022989"/>
    </source>
</evidence>
<evidence type="ECO:0000256" key="6">
    <source>
        <dbReference type="SAM" id="Phobius"/>
    </source>
</evidence>
<dbReference type="AlphaFoldDB" id="A0A517KYZ1"/>
<organism evidence="8 9">
    <name type="scientific">Venturia effusa</name>
    <dbReference type="NCBI Taxonomy" id="50376"/>
    <lineage>
        <taxon>Eukaryota</taxon>
        <taxon>Fungi</taxon>
        <taxon>Dikarya</taxon>
        <taxon>Ascomycota</taxon>
        <taxon>Pezizomycotina</taxon>
        <taxon>Dothideomycetes</taxon>
        <taxon>Pleosporomycetidae</taxon>
        <taxon>Venturiales</taxon>
        <taxon>Venturiaceae</taxon>
        <taxon>Venturia</taxon>
    </lineage>
</organism>
<evidence type="ECO:0000256" key="1">
    <source>
        <dbReference type="ARBA" id="ARBA00004141"/>
    </source>
</evidence>
<feature type="transmembrane region" description="Helical" evidence="6">
    <location>
        <begin position="158"/>
        <end position="179"/>
    </location>
</feature>
<evidence type="ECO:0000256" key="2">
    <source>
        <dbReference type="ARBA" id="ARBA00022692"/>
    </source>
</evidence>
<keyword evidence="3 6" id="KW-1133">Transmembrane helix</keyword>
<dbReference type="PANTHER" id="PTHR33048:SF129">
    <property type="entry name" value="INTEGRAL MEMBRANE PROTEIN-RELATED"/>
    <property type="match status" value="1"/>
</dbReference>
<comment type="subcellular location">
    <subcellularLocation>
        <location evidence="1">Membrane</location>
        <topology evidence="1">Multi-pass membrane protein</topology>
    </subcellularLocation>
</comment>
<dbReference type="GO" id="GO:0016020">
    <property type="term" value="C:membrane"/>
    <property type="evidence" value="ECO:0007669"/>
    <property type="project" value="UniProtKB-SubCell"/>
</dbReference>
<evidence type="ECO:0000313" key="9">
    <source>
        <dbReference type="Proteomes" id="UP000316270"/>
    </source>
</evidence>
<sequence length="465" mass="52375">MAQSTGGTGIETTFTAFKIPLSAVAKWPLPNYTNPERRRWFIPYSITLFVVSTLVVAARLWTRMSMKAGHYGLEDTMILGAWTFAAGITGLGIYGVQVTGLDRHVWDLHPAECAKSGLMAWSTELLFLSSLTLTKISVLLFFRRLIDRSHSPWISRSIWAAMAFTLAYFFSFFLFLMLACNPTYATWKSLDITWTGSYRCVDRNLVDPLNGVFSVFSDAYSIVIPVLVVRRLSMPAVRKVLLYLVFCCGLIVIGAGVARTIWTVRLYTDPRRDQTWVGYDLLVWGNLEIQLALICACAPAMKGFFTGISRTVTGRYSTKLRNTDRSNSCPFTSDEALPRTGDGGETLIQRDGQIIPLREMLRRDGYLQTHDVKFWDRRPGERKIPNAEAKYAEEPYYRGNWANTDLRSHSDATWAAITEANRSDDILTNPGRRAKVQDGGILITETFSVERGSDPYAKERKALGL</sequence>
<proteinExistence type="inferred from homology"/>
<dbReference type="STRING" id="50376.A0A517KYZ1"/>
<accession>A0A517KYZ1</accession>
<name>A0A517KYZ1_9PEZI</name>
<dbReference type="PANTHER" id="PTHR33048">
    <property type="entry name" value="PTH11-LIKE INTEGRAL MEMBRANE PROTEIN (AFU_ORTHOLOGUE AFUA_5G11245)"/>
    <property type="match status" value="1"/>
</dbReference>
<evidence type="ECO:0000313" key="8">
    <source>
        <dbReference type="EMBL" id="QDS68591.1"/>
    </source>
</evidence>
<keyword evidence="4 6" id="KW-0472">Membrane</keyword>
<dbReference type="OrthoDB" id="4525788at2759"/>
<protein>
    <recommendedName>
        <fullName evidence="7">Rhodopsin domain-containing protein</fullName>
    </recommendedName>
</protein>
<keyword evidence="9" id="KW-1185">Reference proteome</keyword>
<comment type="similarity">
    <text evidence="5">Belongs to the SAT4 family.</text>
</comment>
<dbReference type="InterPro" id="IPR052337">
    <property type="entry name" value="SAT4-like"/>
</dbReference>
<feature type="transmembrane region" description="Helical" evidence="6">
    <location>
        <begin position="241"/>
        <end position="262"/>
    </location>
</feature>
<keyword evidence="2 6" id="KW-0812">Transmembrane</keyword>